<dbReference type="InterPro" id="IPR011009">
    <property type="entry name" value="Kinase-like_dom_sf"/>
</dbReference>
<dbReference type="GO" id="GO:0004674">
    <property type="term" value="F:protein serine/threonine kinase activity"/>
    <property type="evidence" value="ECO:0007669"/>
    <property type="project" value="TreeGrafter"/>
</dbReference>
<comment type="caution">
    <text evidence="2">The sequence shown here is derived from an EMBL/GenBank/DDBJ whole genome shotgun (WGS) entry which is preliminary data.</text>
</comment>
<dbReference type="EMBL" id="JARKIB010000125">
    <property type="protein sequence ID" value="KAJ7735795.1"/>
    <property type="molecule type" value="Genomic_DNA"/>
</dbReference>
<protein>
    <submittedName>
        <fullName evidence="2">Kinase-like domain-containing protein</fullName>
    </submittedName>
</protein>
<reference evidence="2" key="1">
    <citation type="submission" date="2023-03" db="EMBL/GenBank/DDBJ databases">
        <title>Massive genome expansion in bonnet fungi (Mycena s.s.) driven by repeated elements and novel gene families across ecological guilds.</title>
        <authorList>
            <consortium name="Lawrence Berkeley National Laboratory"/>
            <person name="Harder C.B."/>
            <person name="Miyauchi S."/>
            <person name="Viragh M."/>
            <person name="Kuo A."/>
            <person name="Thoen E."/>
            <person name="Andreopoulos B."/>
            <person name="Lu D."/>
            <person name="Skrede I."/>
            <person name="Drula E."/>
            <person name="Henrissat B."/>
            <person name="Morin E."/>
            <person name="Kohler A."/>
            <person name="Barry K."/>
            <person name="LaButti K."/>
            <person name="Morin E."/>
            <person name="Salamov A."/>
            <person name="Lipzen A."/>
            <person name="Mereny Z."/>
            <person name="Hegedus B."/>
            <person name="Baldrian P."/>
            <person name="Stursova M."/>
            <person name="Weitz H."/>
            <person name="Taylor A."/>
            <person name="Grigoriev I.V."/>
            <person name="Nagy L.G."/>
            <person name="Martin F."/>
            <person name="Kauserud H."/>
        </authorList>
    </citation>
    <scope>NUCLEOTIDE SEQUENCE</scope>
    <source>
        <strain evidence="2">CBHHK182m</strain>
    </source>
</reference>
<keyword evidence="2" id="KW-0808">Transferase</keyword>
<dbReference type="GO" id="GO:0044773">
    <property type="term" value="P:mitotic DNA damage checkpoint signaling"/>
    <property type="evidence" value="ECO:0007669"/>
    <property type="project" value="TreeGrafter"/>
</dbReference>
<sequence>MADKIKASSSDREAFWFQRRAFLEKAGYRLRPKFNPRFVGPTPPGRYSLGDHTAHHPHKHIMDAERISDGQQLMLKWVSKKANPFEVELSRFFSMPVLARNPKNHCIPILDVLQDPQDSDKQIIVMPRLIRFDEPIFDTVGEVIDCFRQIFEGIQFMHENFVAHRDCSLLNILQDPTKLYPRGFHPVHSCLNPTNDGLAYSITRTECWPRYYLIDFGLSRRYDPSNGPPLEPAIPSGERHPPDYAGAECNPFPEDIRSLGNILKRHFIRSDPLCGGGTHMPLQFLKPLVDDMTHKNPAMRPTIGEVIQRFNKDCDRLTPWQLRKPGQALDWPAWFDQVLRQVRNAFKRMLPLRPRPASTPRALGPRMRTFYTKAPKIAGEEKAPKVK</sequence>
<dbReference type="GO" id="GO:0005737">
    <property type="term" value="C:cytoplasm"/>
    <property type="evidence" value="ECO:0007669"/>
    <property type="project" value="TreeGrafter"/>
</dbReference>
<dbReference type="GO" id="GO:0005524">
    <property type="term" value="F:ATP binding"/>
    <property type="evidence" value="ECO:0007669"/>
    <property type="project" value="InterPro"/>
</dbReference>
<organism evidence="2 3">
    <name type="scientific">Mycena metata</name>
    <dbReference type="NCBI Taxonomy" id="1033252"/>
    <lineage>
        <taxon>Eukaryota</taxon>
        <taxon>Fungi</taxon>
        <taxon>Dikarya</taxon>
        <taxon>Basidiomycota</taxon>
        <taxon>Agaricomycotina</taxon>
        <taxon>Agaricomycetes</taxon>
        <taxon>Agaricomycetidae</taxon>
        <taxon>Agaricales</taxon>
        <taxon>Marasmiineae</taxon>
        <taxon>Mycenaceae</taxon>
        <taxon>Mycena</taxon>
    </lineage>
</organism>
<keyword evidence="3" id="KW-1185">Reference proteome</keyword>
<proteinExistence type="predicted"/>
<dbReference type="Gene3D" id="1.10.510.10">
    <property type="entry name" value="Transferase(Phosphotransferase) domain 1"/>
    <property type="match status" value="1"/>
</dbReference>
<dbReference type="SUPFAM" id="SSF56112">
    <property type="entry name" value="Protein kinase-like (PK-like)"/>
    <property type="match status" value="1"/>
</dbReference>
<feature type="domain" description="Protein kinase" evidence="1">
    <location>
        <begin position="47"/>
        <end position="371"/>
    </location>
</feature>
<accession>A0AAD7I6Y5</accession>
<dbReference type="Proteomes" id="UP001215598">
    <property type="component" value="Unassembled WGS sequence"/>
</dbReference>
<keyword evidence="2" id="KW-0418">Kinase</keyword>
<dbReference type="PANTHER" id="PTHR44167">
    <property type="entry name" value="OVARIAN-SPECIFIC SERINE/THREONINE-PROTEIN KINASE LOK-RELATED"/>
    <property type="match status" value="1"/>
</dbReference>
<dbReference type="PANTHER" id="PTHR44167:SF24">
    <property type="entry name" value="SERINE_THREONINE-PROTEIN KINASE CHK2"/>
    <property type="match status" value="1"/>
</dbReference>
<dbReference type="PROSITE" id="PS50011">
    <property type="entry name" value="PROTEIN_KINASE_DOM"/>
    <property type="match status" value="1"/>
</dbReference>
<evidence type="ECO:0000313" key="2">
    <source>
        <dbReference type="EMBL" id="KAJ7735795.1"/>
    </source>
</evidence>
<dbReference type="SMART" id="SM00220">
    <property type="entry name" value="S_TKc"/>
    <property type="match status" value="1"/>
</dbReference>
<dbReference type="AlphaFoldDB" id="A0AAD7I6Y5"/>
<dbReference type="GO" id="GO:0005634">
    <property type="term" value="C:nucleus"/>
    <property type="evidence" value="ECO:0007669"/>
    <property type="project" value="TreeGrafter"/>
</dbReference>
<evidence type="ECO:0000259" key="1">
    <source>
        <dbReference type="PROSITE" id="PS50011"/>
    </source>
</evidence>
<gene>
    <name evidence="2" type="ORF">B0H16DRAFT_1575387</name>
</gene>
<dbReference type="InterPro" id="IPR000719">
    <property type="entry name" value="Prot_kinase_dom"/>
</dbReference>
<evidence type="ECO:0000313" key="3">
    <source>
        <dbReference type="Proteomes" id="UP001215598"/>
    </source>
</evidence>
<name>A0AAD7I6Y5_9AGAR</name>